<gene>
    <name evidence="2" type="ordered locus">Haur_0531</name>
</gene>
<dbReference type="EMBL" id="CP000875">
    <property type="protein sequence ID" value="ABX03179.1"/>
    <property type="molecule type" value="Genomic_DNA"/>
</dbReference>
<feature type="region of interest" description="Disordered" evidence="1">
    <location>
        <begin position="76"/>
        <end position="95"/>
    </location>
</feature>
<dbReference type="KEGG" id="hau:Haur_0531"/>
<dbReference type="AlphaFoldDB" id="A9AVA1"/>
<dbReference type="HOGENOM" id="CLU_965664_0_0_0"/>
<name>A9AVA1_HERA2</name>
<proteinExistence type="predicted"/>
<dbReference type="InParanoid" id="A9AVA1"/>
<evidence type="ECO:0000256" key="1">
    <source>
        <dbReference type="SAM" id="MobiDB-lite"/>
    </source>
</evidence>
<accession>A9AVA1</accession>
<keyword evidence="3" id="KW-1185">Reference proteome</keyword>
<dbReference type="BioCyc" id="HAUR316274:GHYA-540-MONOMER"/>
<feature type="compositionally biased region" description="Low complexity" evidence="1">
    <location>
        <begin position="76"/>
        <end position="85"/>
    </location>
</feature>
<dbReference type="Proteomes" id="UP000000787">
    <property type="component" value="Chromosome"/>
</dbReference>
<feature type="compositionally biased region" description="Basic residues" evidence="1">
    <location>
        <begin position="86"/>
        <end position="95"/>
    </location>
</feature>
<evidence type="ECO:0000313" key="2">
    <source>
        <dbReference type="EMBL" id="ABX03179.1"/>
    </source>
</evidence>
<organism evidence="2 3">
    <name type="scientific">Herpetosiphon aurantiacus (strain ATCC 23779 / DSM 785 / 114-95)</name>
    <dbReference type="NCBI Taxonomy" id="316274"/>
    <lineage>
        <taxon>Bacteria</taxon>
        <taxon>Bacillati</taxon>
        <taxon>Chloroflexota</taxon>
        <taxon>Chloroflexia</taxon>
        <taxon>Herpetosiphonales</taxon>
        <taxon>Herpetosiphonaceae</taxon>
        <taxon>Herpetosiphon</taxon>
    </lineage>
</organism>
<reference evidence="2 3" key="1">
    <citation type="journal article" date="2011" name="Stand. Genomic Sci.">
        <title>Complete genome sequence of the filamentous gliding predatory bacterium Herpetosiphon aurantiacus type strain (114-95(T)).</title>
        <authorList>
            <person name="Kiss H."/>
            <person name="Nett M."/>
            <person name="Domin N."/>
            <person name="Martin K."/>
            <person name="Maresca J.A."/>
            <person name="Copeland A."/>
            <person name="Lapidus A."/>
            <person name="Lucas S."/>
            <person name="Berry K.W."/>
            <person name="Glavina Del Rio T."/>
            <person name="Dalin E."/>
            <person name="Tice H."/>
            <person name="Pitluck S."/>
            <person name="Richardson P."/>
            <person name="Bruce D."/>
            <person name="Goodwin L."/>
            <person name="Han C."/>
            <person name="Detter J.C."/>
            <person name="Schmutz J."/>
            <person name="Brettin T."/>
            <person name="Land M."/>
            <person name="Hauser L."/>
            <person name="Kyrpides N.C."/>
            <person name="Ivanova N."/>
            <person name="Goker M."/>
            <person name="Woyke T."/>
            <person name="Klenk H.P."/>
            <person name="Bryant D.A."/>
        </authorList>
    </citation>
    <scope>NUCLEOTIDE SEQUENCE [LARGE SCALE GENOMIC DNA]</scope>
    <source>
        <strain evidence="3">ATCC 23779 / DSM 785 / 114-95</strain>
    </source>
</reference>
<evidence type="ECO:0000313" key="3">
    <source>
        <dbReference type="Proteomes" id="UP000000787"/>
    </source>
</evidence>
<protein>
    <submittedName>
        <fullName evidence="2">Zinc finger SWIM domain protein</fullName>
    </submittedName>
</protein>
<sequence length="288" mass="31916">MQPQETTRRELTTLSHAAVGITLWLEHNNHGWSAFLSTPKMTIQHIGSRYYEFFVDELIQHAINYADEVAEEFNPTPAAPAAPLKPAKKKPTRKQPKQPVCYCQCCSPTQGATGVTYCLKDKEYVAHNGGELIGYFPTSDAASSKLNKLRYEILSREFPEQPAHKFFEPLEDELTREPAASSASAIPQAPSYFVIGQLVGQLRQLYAGKKVQLNAINKAFSELAVPGWSWDGSSLTIRSRSNPSILYHVNGDTCQCTAFAKGATCWHRAAYKILLQAAAAPNHYQKAA</sequence>